<comment type="caution">
    <text evidence="1">The sequence shown here is derived from an EMBL/GenBank/DDBJ whole genome shotgun (WGS) entry which is preliminary data.</text>
</comment>
<gene>
    <name evidence="1" type="ORF">GEV37_12730</name>
</gene>
<accession>A0ABS8DV96</accession>
<evidence type="ECO:0000313" key="1">
    <source>
        <dbReference type="EMBL" id="MCB8889978.1"/>
    </source>
</evidence>
<name>A0ABS8DV96_9GAMM</name>
<dbReference type="RefSeq" id="WP_227390643.1">
    <property type="nucleotide sequence ID" value="NZ_JBHSCJ010000002.1"/>
</dbReference>
<sequence>MTRSEPTAYRLYHELDARFDALLEAIDQASTLYEAIRPPTWRLDALDDIGWFREALLDMWHKEGQDGRETRNYIGVIAADEALLEAVAEVNVAKSAISELLGHIKALSPSALSEAKARLPARHPRVGDVLRKTAMARLHLKQCWRHLPTAPAPVARVRLAWYTSGRSIKKLSVQQAEAKLLALDTDAAHVRIQLKKLAGLPSDETLAQVQAQAPLMRANLFFVEPLLDGHTRQAMNIAMPLVVPAQETRLPHIKAPSMQAPATRTRAKRRDEKLESEPFLPSLRIYRYR</sequence>
<dbReference type="EMBL" id="WHVL01000005">
    <property type="protein sequence ID" value="MCB8889978.1"/>
    <property type="molecule type" value="Genomic_DNA"/>
</dbReference>
<dbReference type="InterPro" id="IPR036381">
    <property type="entry name" value="Tus_dom1"/>
</dbReference>
<keyword evidence="2" id="KW-1185">Reference proteome</keyword>
<organism evidence="1 2">
    <name type="scientific">Vreelandella malpeensis</name>
    <dbReference type="NCBI Taxonomy" id="1172368"/>
    <lineage>
        <taxon>Bacteria</taxon>
        <taxon>Pseudomonadati</taxon>
        <taxon>Pseudomonadota</taxon>
        <taxon>Gammaproteobacteria</taxon>
        <taxon>Oceanospirillales</taxon>
        <taxon>Halomonadaceae</taxon>
        <taxon>Vreelandella</taxon>
    </lineage>
</organism>
<evidence type="ECO:0000313" key="2">
    <source>
        <dbReference type="Proteomes" id="UP001319882"/>
    </source>
</evidence>
<proteinExistence type="predicted"/>
<reference evidence="1 2" key="1">
    <citation type="journal article" date="2021" name="Sci. Rep.">
        <title>Genome analysis of a halophilic bacterium Halomonas malpeensis YU-PRIM-29(T) reveals its exopolysaccharide and pigment producing capabilities.</title>
        <authorList>
            <person name="Athmika"/>
            <person name="Ghate S.D."/>
            <person name="Arun A.B."/>
            <person name="Rao S.S."/>
            <person name="Kumar S.T.A."/>
            <person name="Kandiyil M.K."/>
            <person name="Saptami K."/>
            <person name="Rekha P.D."/>
        </authorList>
    </citation>
    <scope>NUCLEOTIDE SEQUENCE [LARGE SCALE GENOMIC DNA]</scope>
    <source>
        <strain evidence="2">prim 29</strain>
    </source>
</reference>
<dbReference type="Gene3D" id="3.50.14.10">
    <property type="entry name" value="Replication terminator Tus, domain 1 superfamily/Replication terminator Tus"/>
    <property type="match status" value="1"/>
</dbReference>
<dbReference type="Proteomes" id="UP001319882">
    <property type="component" value="Unassembled WGS sequence"/>
</dbReference>
<protein>
    <submittedName>
        <fullName evidence="1">DNA replication terminus site-binding protein</fullName>
    </submittedName>
</protein>